<proteinExistence type="predicted"/>
<dbReference type="EMBL" id="KV878126">
    <property type="protein sequence ID" value="OJI98773.1"/>
    <property type="molecule type" value="Genomic_DNA"/>
</dbReference>
<dbReference type="SUPFAM" id="SSF51735">
    <property type="entry name" value="NAD(P)-binding Rossmann-fold domains"/>
    <property type="match status" value="1"/>
</dbReference>
<dbReference type="GeneID" id="63721838"/>
<dbReference type="InterPro" id="IPR002347">
    <property type="entry name" value="SDR_fam"/>
</dbReference>
<dbReference type="AlphaFoldDB" id="A0A1L9PBC5"/>
<dbReference type="Proteomes" id="UP000184073">
    <property type="component" value="Unassembled WGS sequence"/>
</dbReference>
<evidence type="ECO:0000313" key="4">
    <source>
        <dbReference type="EMBL" id="OJI98773.1"/>
    </source>
</evidence>
<dbReference type="Pfam" id="PF04082">
    <property type="entry name" value="Fungal_trans"/>
    <property type="match status" value="1"/>
</dbReference>
<evidence type="ECO:0000259" key="3">
    <source>
        <dbReference type="SMART" id="SM00906"/>
    </source>
</evidence>
<dbReference type="InterPro" id="IPR036291">
    <property type="entry name" value="NAD(P)-bd_dom_sf"/>
</dbReference>
<feature type="region of interest" description="Disordered" evidence="2">
    <location>
        <begin position="710"/>
        <end position="736"/>
    </location>
</feature>
<name>A0A1L9PBC5_ASPVE</name>
<dbReference type="InterPro" id="IPR007219">
    <property type="entry name" value="XnlR_reg_dom"/>
</dbReference>
<dbReference type="OrthoDB" id="103819at2759"/>
<dbReference type="GO" id="GO:0003677">
    <property type="term" value="F:DNA binding"/>
    <property type="evidence" value="ECO:0007669"/>
    <property type="project" value="InterPro"/>
</dbReference>
<dbReference type="Pfam" id="PF00106">
    <property type="entry name" value="adh_short"/>
    <property type="match status" value="1"/>
</dbReference>
<dbReference type="PANTHER" id="PTHR45458">
    <property type="entry name" value="SHORT-CHAIN DEHYDROGENASE/REDUCTASE SDR"/>
    <property type="match status" value="1"/>
</dbReference>
<dbReference type="PANTHER" id="PTHR45458:SF1">
    <property type="entry name" value="SHORT CHAIN DEHYDROGENASE"/>
    <property type="match status" value="1"/>
</dbReference>
<protein>
    <recommendedName>
        <fullName evidence="3">Xylanolytic transcriptional activator regulatory domain-containing protein</fullName>
    </recommendedName>
</protein>
<dbReference type="RefSeq" id="XP_040664536.1">
    <property type="nucleotide sequence ID" value="XM_040806327.1"/>
</dbReference>
<reference evidence="5" key="1">
    <citation type="journal article" date="2017" name="Genome Biol.">
        <title>Comparative genomics reveals high biological diversity and specific adaptations in the industrially and medically important fungal genus Aspergillus.</title>
        <authorList>
            <person name="de Vries R.P."/>
            <person name="Riley R."/>
            <person name="Wiebenga A."/>
            <person name="Aguilar-Osorio G."/>
            <person name="Amillis S."/>
            <person name="Uchima C.A."/>
            <person name="Anderluh G."/>
            <person name="Asadollahi M."/>
            <person name="Askin M."/>
            <person name="Barry K."/>
            <person name="Battaglia E."/>
            <person name="Bayram O."/>
            <person name="Benocci T."/>
            <person name="Braus-Stromeyer S.A."/>
            <person name="Caldana C."/>
            <person name="Canovas D."/>
            <person name="Cerqueira G.C."/>
            <person name="Chen F."/>
            <person name="Chen W."/>
            <person name="Choi C."/>
            <person name="Clum A."/>
            <person name="Dos Santos R.A."/>
            <person name="Damasio A.R."/>
            <person name="Diallinas G."/>
            <person name="Emri T."/>
            <person name="Fekete E."/>
            <person name="Flipphi M."/>
            <person name="Freyberg S."/>
            <person name="Gallo A."/>
            <person name="Gournas C."/>
            <person name="Habgood R."/>
            <person name="Hainaut M."/>
            <person name="Harispe M.L."/>
            <person name="Henrissat B."/>
            <person name="Hilden K.S."/>
            <person name="Hope R."/>
            <person name="Hossain A."/>
            <person name="Karabika E."/>
            <person name="Karaffa L."/>
            <person name="Karanyi Z."/>
            <person name="Krasevec N."/>
            <person name="Kuo A."/>
            <person name="Kusch H."/>
            <person name="LaButti K."/>
            <person name="Lagendijk E.L."/>
            <person name="Lapidus A."/>
            <person name="Levasseur A."/>
            <person name="Lindquist E."/>
            <person name="Lipzen A."/>
            <person name="Logrieco A.F."/>
            <person name="MacCabe A."/>
            <person name="Maekelae M.R."/>
            <person name="Malavazi I."/>
            <person name="Melin P."/>
            <person name="Meyer V."/>
            <person name="Mielnichuk N."/>
            <person name="Miskei M."/>
            <person name="Molnar A.P."/>
            <person name="Mule G."/>
            <person name="Ngan C.Y."/>
            <person name="Orejas M."/>
            <person name="Orosz E."/>
            <person name="Ouedraogo J.P."/>
            <person name="Overkamp K.M."/>
            <person name="Park H.-S."/>
            <person name="Perrone G."/>
            <person name="Piumi F."/>
            <person name="Punt P.J."/>
            <person name="Ram A.F."/>
            <person name="Ramon A."/>
            <person name="Rauscher S."/>
            <person name="Record E."/>
            <person name="Riano-Pachon D.M."/>
            <person name="Robert V."/>
            <person name="Roehrig J."/>
            <person name="Ruller R."/>
            <person name="Salamov A."/>
            <person name="Salih N.S."/>
            <person name="Samson R.A."/>
            <person name="Sandor E."/>
            <person name="Sanguinetti M."/>
            <person name="Schuetze T."/>
            <person name="Sepcic K."/>
            <person name="Shelest E."/>
            <person name="Sherlock G."/>
            <person name="Sophianopoulou V."/>
            <person name="Squina F.M."/>
            <person name="Sun H."/>
            <person name="Susca A."/>
            <person name="Todd R.B."/>
            <person name="Tsang A."/>
            <person name="Unkles S.E."/>
            <person name="van de Wiele N."/>
            <person name="van Rossen-Uffink D."/>
            <person name="Oliveira J.V."/>
            <person name="Vesth T.C."/>
            <person name="Visser J."/>
            <person name="Yu J.-H."/>
            <person name="Zhou M."/>
            <person name="Andersen M.R."/>
            <person name="Archer D.B."/>
            <person name="Baker S.E."/>
            <person name="Benoit I."/>
            <person name="Brakhage A.A."/>
            <person name="Braus G.H."/>
            <person name="Fischer R."/>
            <person name="Frisvad J.C."/>
            <person name="Goldman G.H."/>
            <person name="Houbraken J."/>
            <person name="Oakley B."/>
            <person name="Pocsi I."/>
            <person name="Scazzocchio C."/>
            <person name="Seiboth B."/>
            <person name="vanKuyk P.A."/>
            <person name="Wortman J."/>
            <person name="Dyer P.S."/>
            <person name="Grigoriev I.V."/>
        </authorList>
    </citation>
    <scope>NUCLEOTIDE SEQUENCE [LARGE SCALE GENOMIC DNA]</scope>
    <source>
        <strain evidence="5">CBS 583.65</strain>
    </source>
</reference>
<evidence type="ECO:0000256" key="1">
    <source>
        <dbReference type="ARBA" id="ARBA00023242"/>
    </source>
</evidence>
<keyword evidence="5" id="KW-1185">Reference proteome</keyword>
<keyword evidence="1" id="KW-0539">Nucleus</keyword>
<evidence type="ECO:0000313" key="5">
    <source>
        <dbReference type="Proteomes" id="UP000184073"/>
    </source>
</evidence>
<accession>A0A1L9PBC5</accession>
<evidence type="ECO:0000256" key="2">
    <source>
        <dbReference type="SAM" id="MobiDB-lite"/>
    </source>
</evidence>
<organism evidence="4 5">
    <name type="scientific">Aspergillus versicolor CBS 583.65</name>
    <dbReference type="NCBI Taxonomy" id="1036611"/>
    <lineage>
        <taxon>Eukaryota</taxon>
        <taxon>Fungi</taxon>
        <taxon>Dikarya</taxon>
        <taxon>Ascomycota</taxon>
        <taxon>Pezizomycotina</taxon>
        <taxon>Eurotiomycetes</taxon>
        <taxon>Eurotiomycetidae</taxon>
        <taxon>Eurotiales</taxon>
        <taxon>Aspergillaceae</taxon>
        <taxon>Aspergillus</taxon>
        <taxon>Aspergillus subgen. Nidulantes</taxon>
    </lineage>
</organism>
<gene>
    <name evidence="4" type="ORF">ASPVEDRAFT_126060</name>
</gene>
<sequence>MSNILITGCSRGLGLELVKQRSARASKEGGLVIATARSLSQELNEVISQSNGSAVFVSLDVTNRPNIAESVEEVRRALKGYSLDILINCAGVFGITDAKLALIVERLDCAICTWLKTDMGGEDADLAVSQGAEAVLNVVDSITHEDNGRLKNILVPGWDAYSGQDLPWYADQFCSDSVPEFSVLEFHRSPRPRQMRPGGVGISPATTPNSAADADDSNYHAIQAKDIIELELDDSRFISHERQVVLRSALQLVNEIAERKRRQSGTFMEDGSPEAPTIPVPEVPPRELLFMLLRGSSESLRSQWPDHISDTACERMATALLQGDLEPHEQLFHQYCVCIYVKGIVHLNHISRITDNVAIKNQLSQSTSAYTTAALKSIKKFNILGRPNLASIQSLISSALLMQYVGRLNQCWVLMSYAARQITSLNYHRIRRTPTSTTEEQDICMAVYWCYYLDRTLSALFGRPPSLPGLQVSPSDLIPLDPSSLYDTMIRVILDLAQIQGELHEISNCGNRESKSAILETCRDLESRMSNILPILQTNLHRHRPPTKVWCDWHTADFCFNAIFVEILRTRLKSSFSPLVHKITLLYAENSLKAFLLLLERPEEVPGSGFDDPYPSFLTCPFFVVFCNIIGTLNHDGYVCMQRIIDKLSGFKQYPHLERLLNLLRSLQGLCDPLFQEQAENHLVSENSFRVEDPSGLAATNRHAAIPYTSANRSVTDPQENDTMPQSEPTGSNIENGPSADWLMWELFNSQVPAGWINSDFDPFIAE</sequence>
<dbReference type="InterPro" id="IPR052184">
    <property type="entry name" value="SDR_enzymes"/>
</dbReference>
<dbReference type="GO" id="GO:0006351">
    <property type="term" value="P:DNA-templated transcription"/>
    <property type="evidence" value="ECO:0007669"/>
    <property type="project" value="InterPro"/>
</dbReference>
<feature type="domain" description="Xylanolytic transcriptional activator regulatory" evidence="3">
    <location>
        <begin position="411"/>
        <end position="488"/>
    </location>
</feature>
<dbReference type="VEuPathDB" id="FungiDB:ASPVEDRAFT_126060"/>
<dbReference type="GO" id="GO:0016616">
    <property type="term" value="F:oxidoreductase activity, acting on the CH-OH group of donors, NAD or NADP as acceptor"/>
    <property type="evidence" value="ECO:0007669"/>
    <property type="project" value="TreeGrafter"/>
</dbReference>
<dbReference type="GO" id="GO:0008270">
    <property type="term" value="F:zinc ion binding"/>
    <property type="evidence" value="ECO:0007669"/>
    <property type="project" value="InterPro"/>
</dbReference>
<dbReference type="STRING" id="1036611.A0A1L9PBC5"/>
<dbReference type="Gene3D" id="3.40.50.720">
    <property type="entry name" value="NAD(P)-binding Rossmann-like Domain"/>
    <property type="match status" value="1"/>
</dbReference>
<dbReference type="SMART" id="SM00906">
    <property type="entry name" value="Fungal_trans"/>
    <property type="match status" value="1"/>
</dbReference>
<dbReference type="CDD" id="cd12148">
    <property type="entry name" value="fungal_TF_MHR"/>
    <property type="match status" value="1"/>
</dbReference>